<dbReference type="InterPro" id="IPR045078">
    <property type="entry name" value="TST/MPST-like"/>
</dbReference>
<accession>A3LW68</accession>
<dbReference type="SUPFAM" id="SSF52821">
    <property type="entry name" value="Rhodanese/Cell cycle control phosphatase"/>
    <property type="match status" value="2"/>
</dbReference>
<evidence type="ECO:0000313" key="5">
    <source>
        <dbReference type="Proteomes" id="UP000002258"/>
    </source>
</evidence>
<dbReference type="KEGG" id="pic:PICST_60020"/>
<dbReference type="EC" id="2.8.1.1" evidence="4"/>
<dbReference type="GO" id="GO:0005739">
    <property type="term" value="C:mitochondrion"/>
    <property type="evidence" value="ECO:0007669"/>
    <property type="project" value="TreeGrafter"/>
</dbReference>
<organism evidence="4 5">
    <name type="scientific">Scheffersomyces stipitis (strain ATCC 58785 / CBS 6054 / NBRC 10063 / NRRL Y-11545)</name>
    <name type="common">Yeast</name>
    <name type="synonym">Pichia stipitis</name>
    <dbReference type="NCBI Taxonomy" id="322104"/>
    <lineage>
        <taxon>Eukaryota</taxon>
        <taxon>Fungi</taxon>
        <taxon>Dikarya</taxon>
        <taxon>Ascomycota</taxon>
        <taxon>Saccharomycotina</taxon>
        <taxon>Pichiomycetes</taxon>
        <taxon>Debaryomycetaceae</taxon>
        <taxon>Scheffersomyces</taxon>
    </lineage>
</organism>
<dbReference type="OrthoDB" id="270167at2759"/>
<keyword evidence="5" id="KW-1185">Reference proteome</keyword>
<protein>
    <submittedName>
        <fullName evidence="4">Thiosulfate sulfurtransferase</fullName>
        <ecNumber evidence="4">2.8.1.1</ecNumber>
        <ecNumber evidence="4">2.8.1.2</ecNumber>
    </submittedName>
</protein>
<dbReference type="GO" id="GO:0002143">
    <property type="term" value="P:tRNA wobble position uridine thiolation"/>
    <property type="evidence" value="ECO:0007669"/>
    <property type="project" value="EnsemblFungi"/>
</dbReference>
<dbReference type="STRING" id="322104.A3LW68"/>
<dbReference type="AlphaFoldDB" id="A3LW68"/>
<dbReference type="FunCoup" id="A3LW68">
    <property type="interactions" value="467"/>
</dbReference>
<dbReference type="Gene3D" id="3.40.250.10">
    <property type="entry name" value="Rhodanese-like domain"/>
    <property type="match status" value="2"/>
</dbReference>
<dbReference type="InParanoid" id="A3LW68"/>
<dbReference type="EC" id="2.8.1.2" evidence="4"/>
<feature type="domain" description="Rhodanese" evidence="3">
    <location>
        <begin position="23"/>
        <end position="140"/>
    </location>
</feature>
<dbReference type="CDD" id="cd01448">
    <property type="entry name" value="TST_Repeat_1"/>
    <property type="match status" value="1"/>
</dbReference>
<proteinExistence type="predicted"/>
<dbReference type="Pfam" id="PF00581">
    <property type="entry name" value="Rhodanese"/>
    <property type="match status" value="2"/>
</dbReference>
<feature type="domain" description="Rhodanese" evidence="3">
    <location>
        <begin position="180"/>
        <end position="306"/>
    </location>
</feature>
<dbReference type="Proteomes" id="UP000002258">
    <property type="component" value="Chromosome 5"/>
</dbReference>
<gene>
    <name evidence="4" type="primary">THT5</name>
    <name evidence="4" type="ORF">PICST_60020</name>
</gene>
<name>A3LW68_PICST</name>
<dbReference type="PROSITE" id="PS50206">
    <property type="entry name" value="RHODANESE_3"/>
    <property type="match status" value="2"/>
</dbReference>
<dbReference type="HOGENOM" id="CLU_031618_3_1_1"/>
<dbReference type="PANTHER" id="PTHR11364">
    <property type="entry name" value="THIOSULFATE SULFERTANSFERASE"/>
    <property type="match status" value="1"/>
</dbReference>
<dbReference type="GO" id="GO:0016784">
    <property type="term" value="F:3-mercaptopyruvate sulfurtransferase activity"/>
    <property type="evidence" value="ECO:0007669"/>
    <property type="project" value="UniProtKB-EC"/>
</dbReference>
<dbReference type="CDD" id="cd01449">
    <property type="entry name" value="TST_Repeat_2"/>
    <property type="match status" value="1"/>
</dbReference>
<evidence type="ECO:0000259" key="3">
    <source>
        <dbReference type="PROSITE" id="PS50206"/>
    </source>
</evidence>
<dbReference type="InterPro" id="IPR001763">
    <property type="entry name" value="Rhodanese-like_dom"/>
</dbReference>
<keyword evidence="2" id="KW-0677">Repeat</keyword>
<dbReference type="OMA" id="NNNWFAS"/>
<dbReference type="eggNOG" id="KOG1529">
    <property type="taxonomic scope" value="Eukaryota"/>
</dbReference>
<dbReference type="EMBL" id="CP000499">
    <property type="protein sequence ID" value="ABN67229.2"/>
    <property type="molecule type" value="Genomic_DNA"/>
</dbReference>
<evidence type="ECO:0000256" key="2">
    <source>
        <dbReference type="ARBA" id="ARBA00022737"/>
    </source>
</evidence>
<dbReference type="GO" id="GO:0004792">
    <property type="term" value="F:thiosulfate-cyanide sulfurtransferase activity"/>
    <property type="evidence" value="ECO:0007669"/>
    <property type="project" value="UniProtKB-EC"/>
</dbReference>
<reference evidence="4 5" key="1">
    <citation type="journal article" date="2007" name="Nat. Biotechnol.">
        <title>Genome sequence of the lignocellulose-bioconverting and xylose-fermenting yeast Pichia stipitis.</title>
        <authorList>
            <person name="Jeffries T.W."/>
            <person name="Grigoriev I.V."/>
            <person name="Grimwood J."/>
            <person name="Laplaza J.M."/>
            <person name="Aerts A."/>
            <person name="Salamov A."/>
            <person name="Schmutz J."/>
            <person name="Lindquist E."/>
            <person name="Dehal P."/>
            <person name="Shapiro H."/>
            <person name="Jin Y.S."/>
            <person name="Passoth V."/>
            <person name="Richardson P.M."/>
        </authorList>
    </citation>
    <scope>NUCLEOTIDE SEQUENCE [LARGE SCALE GENOMIC DNA]</scope>
    <source>
        <strain evidence="5">ATCC 58785 / CBS 6054 / NBRC 10063 / NRRL Y-11545</strain>
    </source>
</reference>
<sequence length="310" mass="34761">MSRTILSTLSPAAFRALLGTATSASRVVPVDATWYMPNSGKNGLQEFLEQERIPNAGFFDLDAISLPGSKYPHMLPTYSIFNQAIQELGIRKNDTLVVYDKSGIFSSPRAAWTFALFGHPRVYLLDNYITYKQAEYQLDLKPVDTLSTPLPISEAEFKTKYDEQVIEYEELLDLVQTNKLAQDYYAFDARPHDRYTGKVPEPRPGLSSGHVPSSLSLPFSKVINADNKTYKSKEELLEIFKRDFDLDLSNSDFLKGKKGIIVMCGSGVTAVVLRFAIQSVIGLDVPIRVYDGSWTEWASRAPSELIVKTH</sequence>
<dbReference type="RefSeq" id="XP_001385258.2">
    <property type="nucleotide sequence ID" value="XM_001385221.1"/>
</dbReference>
<dbReference type="InterPro" id="IPR036873">
    <property type="entry name" value="Rhodanese-like_dom_sf"/>
</dbReference>
<evidence type="ECO:0000313" key="4">
    <source>
        <dbReference type="EMBL" id="ABN67229.2"/>
    </source>
</evidence>
<dbReference type="GeneID" id="4839544"/>
<keyword evidence="1 4" id="KW-0808">Transferase</keyword>
<dbReference type="PANTHER" id="PTHR11364:SF27">
    <property type="entry name" value="SULFURTRANSFERASE"/>
    <property type="match status" value="1"/>
</dbReference>
<evidence type="ECO:0000256" key="1">
    <source>
        <dbReference type="ARBA" id="ARBA00022679"/>
    </source>
</evidence>
<dbReference type="SMART" id="SM00450">
    <property type="entry name" value="RHOD"/>
    <property type="match status" value="2"/>
</dbReference>